<dbReference type="Proteomes" id="UP000030437">
    <property type="component" value="Unassembled WGS sequence"/>
</dbReference>
<dbReference type="GO" id="GO:0008800">
    <property type="term" value="F:beta-lactamase activity"/>
    <property type="evidence" value="ECO:0007669"/>
    <property type="project" value="InterPro"/>
</dbReference>
<dbReference type="GO" id="GO:0030655">
    <property type="term" value="P:beta-lactam antibiotic catabolic process"/>
    <property type="evidence" value="ECO:0007669"/>
    <property type="project" value="InterPro"/>
</dbReference>
<dbReference type="RefSeq" id="WP_036159400.1">
    <property type="nucleotide sequence ID" value="NZ_AVCX01000001.1"/>
</dbReference>
<dbReference type="Gene3D" id="3.40.710.10">
    <property type="entry name" value="DD-peptidase/beta-lactamase superfamily"/>
    <property type="match status" value="1"/>
</dbReference>
<evidence type="ECO:0000313" key="3">
    <source>
        <dbReference type="Proteomes" id="UP000030437"/>
    </source>
</evidence>
<dbReference type="PANTHER" id="PTHR35333:SF3">
    <property type="entry name" value="BETA-LACTAMASE-TYPE TRANSPEPTIDASE FOLD CONTAINING PROTEIN"/>
    <property type="match status" value="1"/>
</dbReference>
<dbReference type="GO" id="GO:0046677">
    <property type="term" value="P:response to antibiotic"/>
    <property type="evidence" value="ECO:0007669"/>
    <property type="project" value="InterPro"/>
</dbReference>
<gene>
    <name evidence="2" type="ORF">CD32_23060</name>
</gene>
<dbReference type="STRING" id="1220589.CD32_23060"/>
<dbReference type="PANTHER" id="PTHR35333">
    <property type="entry name" value="BETA-LACTAMASE"/>
    <property type="match status" value="1"/>
</dbReference>
<protein>
    <recommendedName>
        <fullName evidence="1">Beta-lactamase class A catalytic domain-containing protein</fullName>
    </recommendedName>
</protein>
<evidence type="ECO:0000259" key="1">
    <source>
        <dbReference type="Pfam" id="PF13354"/>
    </source>
</evidence>
<accession>A0A0A3IBQ1</accession>
<sequence>MKYVAAIFIFLLCTAVGLFIWQINKSNPALIYEHVKKQEESGQAALVIKRNGEVIVEVNPTKTLPLASTVKFIVAIAYAEAVADGLLDAGESVPIAKLQNFYIPKTDGGAHQAWLDSLGKVNSIPLKEVANGMMLYSSNANTDYLIYKIGLENINNLIKKLGLSQHEELYPLVSALYIPVQLIQERGIEKKQLAAALEKMDMEEYRKRAMDIHTNWLTQSPSKEDIKHIQQYLTADVQKVWSDRLPRATAAEYASLMAKLNSKDYFPPKVHANLDPITEQLMQNPQNQSWLRHAGQKGGSTKFVLTKAMYATDKQENQTEIVLLLNELSFFEQIILSRNLNAFQLKVLSDPAFIKKMKKTIENRPPSD</sequence>
<dbReference type="InterPro" id="IPR045155">
    <property type="entry name" value="Beta-lactam_cat"/>
</dbReference>
<reference evidence="2 3" key="1">
    <citation type="submission" date="2014-02" db="EMBL/GenBank/DDBJ databases">
        <title>Draft genome sequence of Lysinibacillus odysseyi NBRC 100172.</title>
        <authorList>
            <person name="Zhang F."/>
            <person name="Wang G."/>
            <person name="Zhang L."/>
        </authorList>
    </citation>
    <scope>NUCLEOTIDE SEQUENCE [LARGE SCALE GENOMIC DNA]</scope>
    <source>
        <strain evidence="2 3">NBRC 100172</strain>
    </source>
</reference>
<dbReference type="EMBL" id="JPVP01000060">
    <property type="protein sequence ID" value="KGR82164.1"/>
    <property type="molecule type" value="Genomic_DNA"/>
</dbReference>
<name>A0A0A3IBQ1_9BACI</name>
<feature type="domain" description="Beta-lactamase class A catalytic" evidence="1">
    <location>
        <begin position="51"/>
        <end position="165"/>
    </location>
</feature>
<comment type="caution">
    <text evidence="2">The sequence shown here is derived from an EMBL/GenBank/DDBJ whole genome shotgun (WGS) entry which is preliminary data.</text>
</comment>
<dbReference type="OrthoDB" id="975092at2"/>
<proteinExistence type="predicted"/>
<keyword evidence="3" id="KW-1185">Reference proteome</keyword>
<dbReference type="eggNOG" id="COG2367">
    <property type="taxonomic scope" value="Bacteria"/>
</dbReference>
<dbReference type="InterPro" id="IPR000871">
    <property type="entry name" value="Beta-lactam_class-A"/>
</dbReference>
<dbReference type="InterPro" id="IPR012338">
    <property type="entry name" value="Beta-lactam/transpept-like"/>
</dbReference>
<dbReference type="Pfam" id="PF13354">
    <property type="entry name" value="Beta-lactamase2"/>
    <property type="match status" value="1"/>
</dbReference>
<dbReference type="AlphaFoldDB" id="A0A0A3IBQ1"/>
<dbReference type="SUPFAM" id="SSF56601">
    <property type="entry name" value="beta-lactamase/transpeptidase-like"/>
    <property type="match status" value="1"/>
</dbReference>
<evidence type="ECO:0000313" key="2">
    <source>
        <dbReference type="EMBL" id="KGR82164.1"/>
    </source>
</evidence>
<organism evidence="2 3">
    <name type="scientific">Lysinibacillus odysseyi 34hs-1 = NBRC 100172</name>
    <dbReference type="NCBI Taxonomy" id="1220589"/>
    <lineage>
        <taxon>Bacteria</taxon>
        <taxon>Bacillati</taxon>
        <taxon>Bacillota</taxon>
        <taxon>Bacilli</taxon>
        <taxon>Bacillales</taxon>
        <taxon>Bacillaceae</taxon>
        <taxon>Lysinibacillus</taxon>
    </lineage>
</organism>